<dbReference type="EMBL" id="NPEX01000474">
    <property type="protein sequence ID" value="RAI36839.1"/>
    <property type="molecule type" value="Genomic_DNA"/>
</dbReference>
<gene>
    <name evidence="2" type="ORF">CH341_30085</name>
</gene>
<organism evidence="2 3">
    <name type="scientific">Rhodoplanes roseus</name>
    <dbReference type="NCBI Taxonomy" id="29409"/>
    <lineage>
        <taxon>Bacteria</taxon>
        <taxon>Pseudomonadati</taxon>
        <taxon>Pseudomonadota</taxon>
        <taxon>Alphaproteobacteria</taxon>
        <taxon>Hyphomicrobiales</taxon>
        <taxon>Nitrobacteraceae</taxon>
        <taxon>Rhodoplanes</taxon>
    </lineage>
</organism>
<dbReference type="AlphaFoldDB" id="A0A327KDJ6"/>
<dbReference type="Proteomes" id="UP000249130">
    <property type="component" value="Unassembled WGS sequence"/>
</dbReference>
<name>A0A327KDJ6_9BRAD</name>
<dbReference type="OrthoDB" id="8454456at2"/>
<evidence type="ECO:0000313" key="2">
    <source>
        <dbReference type="EMBL" id="RAI36839.1"/>
    </source>
</evidence>
<reference evidence="2 3" key="1">
    <citation type="submission" date="2017-07" db="EMBL/GenBank/DDBJ databases">
        <title>Draft Genome Sequences of Select Purple Nonsulfur Bacteria.</title>
        <authorList>
            <person name="Lasarre B."/>
            <person name="Mckinlay J.B."/>
        </authorList>
    </citation>
    <scope>NUCLEOTIDE SEQUENCE [LARGE SCALE GENOMIC DNA]</scope>
    <source>
        <strain evidence="2 3">DSM 5909</strain>
    </source>
</reference>
<comment type="caution">
    <text evidence="2">The sequence shown here is derived from an EMBL/GenBank/DDBJ whole genome shotgun (WGS) entry which is preliminary data.</text>
</comment>
<keyword evidence="3" id="KW-1185">Reference proteome</keyword>
<protein>
    <recommendedName>
        <fullName evidence="1">Anti-sigma factor NepR domain-containing protein</fullName>
    </recommendedName>
</protein>
<feature type="domain" description="Anti-sigma factor NepR" evidence="1">
    <location>
        <begin position="19"/>
        <end position="52"/>
    </location>
</feature>
<proteinExistence type="predicted"/>
<dbReference type="Pfam" id="PF18557">
    <property type="entry name" value="NepR"/>
    <property type="match status" value="1"/>
</dbReference>
<dbReference type="InterPro" id="IPR041649">
    <property type="entry name" value="NepR"/>
</dbReference>
<sequence length="65" mass="7194">MQVRSTTGRPDPALNREIQTKIGQQLRAIYDDVVDQGVPDRFAELLRNLDAPSVRAKAADKDSGE</sequence>
<accession>A0A327KDJ6</accession>
<evidence type="ECO:0000313" key="3">
    <source>
        <dbReference type="Proteomes" id="UP000249130"/>
    </source>
</evidence>
<evidence type="ECO:0000259" key="1">
    <source>
        <dbReference type="Pfam" id="PF18557"/>
    </source>
</evidence>